<evidence type="ECO:0000313" key="3">
    <source>
        <dbReference type="EMBL" id="OKL53219.1"/>
    </source>
</evidence>
<dbReference type="GO" id="GO:0016705">
    <property type="term" value="F:oxidoreductase activity, acting on paired donors, with incorporation or reduction of molecular oxygen"/>
    <property type="evidence" value="ECO:0007669"/>
    <property type="project" value="InterPro"/>
</dbReference>
<name>A0A1Q5Q0K7_9ACTO</name>
<proteinExistence type="predicted"/>
<dbReference type="GO" id="GO:0005829">
    <property type="term" value="C:cytosol"/>
    <property type="evidence" value="ECO:0007669"/>
    <property type="project" value="TreeGrafter"/>
</dbReference>
<comment type="caution">
    <text evidence="3">The sequence shown here is derived from an EMBL/GenBank/DDBJ whole genome shotgun (WGS) entry which is preliminary data.</text>
</comment>
<dbReference type="SUPFAM" id="SSF51679">
    <property type="entry name" value="Bacterial luciferase-like"/>
    <property type="match status" value="1"/>
</dbReference>
<keyword evidence="4" id="KW-1185">Reference proteome</keyword>
<keyword evidence="3" id="KW-0503">Monooxygenase</keyword>
<accession>A0A1Q5Q0K7</accession>
<dbReference type="AlphaFoldDB" id="A0A1Q5Q0K7"/>
<dbReference type="NCBIfam" id="TIGR03558">
    <property type="entry name" value="oxido_grp_1"/>
    <property type="match status" value="1"/>
</dbReference>
<organism evidence="3 4">
    <name type="scientific">Bowdeniella nasicola</name>
    <dbReference type="NCBI Taxonomy" id="208480"/>
    <lineage>
        <taxon>Bacteria</taxon>
        <taxon>Bacillati</taxon>
        <taxon>Actinomycetota</taxon>
        <taxon>Actinomycetes</taxon>
        <taxon>Actinomycetales</taxon>
        <taxon>Actinomycetaceae</taxon>
        <taxon>Bowdeniella</taxon>
    </lineage>
</organism>
<evidence type="ECO:0000259" key="2">
    <source>
        <dbReference type="Pfam" id="PF00296"/>
    </source>
</evidence>
<dbReference type="RefSeq" id="WP_073717323.1">
    <property type="nucleotide sequence ID" value="NZ_MQVR01000077.1"/>
</dbReference>
<dbReference type="InterPro" id="IPR036661">
    <property type="entry name" value="Luciferase-like_sf"/>
</dbReference>
<dbReference type="PANTHER" id="PTHR30137:SF6">
    <property type="entry name" value="LUCIFERASE-LIKE MONOOXYGENASE"/>
    <property type="match status" value="1"/>
</dbReference>
<reference evidence="4" key="1">
    <citation type="submission" date="2016-12" db="EMBL/GenBank/DDBJ databases">
        <authorList>
            <person name="Meng X."/>
        </authorList>
    </citation>
    <scope>NUCLEOTIDE SEQUENCE [LARGE SCALE GENOMIC DNA]</scope>
    <source>
        <strain evidence="4">DSM 19116</strain>
    </source>
</reference>
<dbReference type="EMBL" id="MQVR01000077">
    <property type="protein sequence ID" value="OKL53219.1"/>
    <property type="molecule type" value="Genomic_DNA"/>
</dbReference>
<comment type="similarity">
    <text evidence="1">To bacterial alkanal monooxygenase alpha and beta chains.</text>
</comment>
<dbReference type="Pfam" id="PF00296">
    <property type="entry name" value="Bac_luciferase"/>
    <property type="match status" value="1"/>
</dbReference>
<dbReference type="STRING" id="208480.SAMN02910418_00808"/>
<keyword evidence="3" id="KW-0560">Oxidoreductase</keyword>
<gene>
    <name evidence="3" type="ORF">BSZ39_10695</name>
</gene>
<dbReference type="Gene3D" id="3.20.20.30">
    <property type="entry name" value="Luciferase-like domain"/>
    <property type="match status" value="1"/>
</dbReference>
<dbReference type="GO" id="GO:0004497">
    <property type="term" value="F:monooxygenase activity"/>
    <property type="evidence" value="ECO:0007669"/>
    <property type="project" value="UniProtKB-KW"/>
</dbReference>
<evidence type="ECO:0000313" key="4">
    <source>
        <dbReference type="Proteomes" id="UP000185628"/>
    </source>
</evidence>
<sequence length="352" mass="37566">MPTRPTLSILDLAPVSAGMSRHDALAASTRLAVRADELGYHRYWMAEHHSSETFMSSATSLLLGHLAEHTSRIRLGSGGVMLPNHAPLMVAEYYGTLATLYGDRFDLGLGRAPGTGPATARALRRGGAELREFTADVAELAQYLGHVASDDEDTAAAQARFVNPELAALDRVRALPGEGTRVPLWMLGSSTGGAQVAAVLGLPFSFASHFAPAQMSEALAIYRAHFASDAPTAQVEAPRVMAGVNVLVAPSDEEAKYLYSTAIQLQAAIRTGTAGPLQPPTDDLDAVLDPRLSALLISTRSISAVGSPATVVEYLEKFAAEFEVDELITATYTFDPAMRIRSYELLAEAWQN</sequence>
<feature type="domain" description="Luciferase-like" evidence="2">
    <location>
        <begin position="12"/>
        <end position="318"/>
    </location>
</feature>
<evidence type="ECO:0000256" key="1">
    <source>
        <dbReference type="ARBA" id="ARBA00007789"/>
    </source>
</evidence>
<dbReference type="PANTHER" id="PTHR30137">
    <property type="entry name" value="LUCIFERASE-LIKE MONOOXYGENASE"/>
    <property type="match status" value="1"/>
</dbReference>
<dbReference type="OrthoDB" id="9780518at2"/>
<dbReference type="InterPro" id="IPR011251">
    <property type="entry name" value="Luciferase-like_dom"/>
</dbReference>
<dbReference type="InterPro" id="IPR019949">
    <property type="entry name" value="CmoO-like"/>
</dbReference>
<protein>
    <submittedName>
        <fullName evidence="3">Alkane 1-monooxygenase</fullName>
    </submittedName>
</protein>
<dbReference type="Proteomes" id="UP000185628">
    <property type="component" value="Unassembled WGS sequence"/>
</dbReference>
<dbReference type="InterPro" id="IPR050766">
    <property type="entry name" value="Bact_Lucif_Oxidored"/>
</dbReference>